<evidence type="ECO:0000256" key="2">
    <source>
        <dbReference type="SAM" id="MobiDB-lite"/>
    </source>
</evidence>
<evidence type="ECO:0000313" key="4">
    <source>
        <dbReference type="EMBL" id="MFI7442787.1"/>
    </source>
</evidence>
<dbReference type="SUPFAM" id="SSF52402">
    <property type="entry name" value="Adenine nucleotide alpha hydrolases-like"/>
    <property type="match status" value="1"/>
</dbReference>
<comment type="similarity">
    <text evidence="1">Belongs to the universal stress protein A family.</text>
</comment>
<keyword evidence="5" id="KW-1185">Reference proteome</keyword>
<organism evidence="4 5">
    <name type="scientific">Nonomuraea indica</name>
    <dbReference type="NCBI Taxonomy" id="1581193"/>
    <lineage>
        <taxon>Bacteria</taxon>
        <taxon>Bacillati</taxon>
        <taxon>Actinomycetota</taxon>
        <taxon>Actinomycetes</taxon>
        <taxon>Streptosporangiales</taxon>
        <taxon>Streptosporangiaceae</taxon>
        <taxon>Nonomuraea</taxon>
    </lineage>
</organism>
<dbReference type="Proteomes" id="UP001612928">
    <property type="component" value="Unassembled WGS sequence"/>
</dbReference>
<evidence type="ECO:0000256" key="1">
    <source>
        <dbReference type="ARBA" id="ARBA00008791"/>
    </source>
</evidence>
<dbReference type="EMBL" id="JBITMB010000005">
    <property type="protein sequence ID" value="MFI7442787.1"/>
    <property type="molecule type" value="Genomic_DNA"/>
</dbReference>
<evidence type="ECO:0000313" key="5">
    <source>
        <dbReference type="Proteomes" id="UP001612928"/>
    </source>
</evidence>
<dbReference type="Pfam" id="PF00582">
    <property type="entry name" value="Usp"/>
    <property type="match status" value="1"/>
</dbReference>
<comment type="caution">
    <text evidence="4">The sequence shown here is derived from an EMBL/GenBank/DDBJ whole genome shotgun (WGS) entry which is preliminary data.</text>
</comment>
<gene>
    <name evidence="4" type="ORF">ACIBP5_22695</name>
</gene>
<name>A0ABW8A7N5_9ACTN</name>
<dbReference type="InterPro" id="IPR006016">
    <property type="entry name" value="UspA"/>
</dbReference>
<accession>A0ABW8A7N5</accession>
<reference evidence="4 5" key="1">
    <citation type="submission" date="2024-10" db="EMBL/GenBank/DDBJ databases">
        <title>The Natural Products Discovery Center: Release of the First 8490 Sequenced Strains for Exploring Actinobacteria Biosynthetic Diversity.</title>
        <authorList>
            <person name="Kalkreuter E."/>
            <person name="Kautsar S.A."/>
            <person name="Yang D."/>
            <person name="Bader C.D."/>
            <person name="Teijaro C.N."/>
            <person name="Fluegel L."/>
            <person name="Davis C.M."/>
            <person name="Simpson J.R."/>
            <person name="Lauterbach L."/>
            <person name="Steele A.D."/>
            <person name="Gui C."/>
            <person name="Meng S."/>
            <person name="Li G."/>
            <person name="Viehrig K."/>
            <person name="Ye F."/>
            <person name="Su P."/>
            <person name="Kiefer A.F."/>
            <person name="Nichols A."/>
            <person name="Cepeda A.J."/>
            <person name="Yan W."/>
            <person name="Fan B."/>
            <person name="Jiang Y."/>
            <person name="Adhikari A."/>
            <person name="Zheng C.-J."/>
            <person name="Schuster L."/>
            <person name="Cowan T.M."/>
            <person name="Smanski M.J."/>
            <person name="Chevrette M.G."/>
            <person name="De Carvalho L.P.S."/>
            <person name="Shen B."/>
        </authorList>
    </citation>
    <scope>NUCLEOTIDE SEQUENCE [LARGE SCALE GENOMIC DNA]</scope>
    <source>
        <strain evidence="4 5">NPDC049503</strain>
    </source>
</reference>
<proteinExistence type="inferred from homology"/>
<dbReference type="RefSeq" id="WP_397022769.1">
    <property type="nucleotide sequence ID" value="NZ_JBITMB010000005.1"/>
</dbReference>
<dbReference type="PANTHER" id="PTHR46268:SF6">
    <property type="entry name" value="UNIVERSAL STRESS PROTEIN UP12"/>
    <property type="match status" value="1"/>
</dbReference>
<sequence length="170" mass="17924">MEDRRIVVGADGTPSSADALLWAAGEAQRAGARLVVLHAWDAPGEQAPYAPPAWHDDAPYRHARAIAVLDQAVKLIRDARPGLRVEQRLVAGRPEVALARAARRAALLVLGSAAHHAGDGRLGVVVLSCLRWPPCPVTVVPSRPVLPPPVGSTSDARQLEYAATGDLDAP</sequence>
<dbReference type="InterPro" id="IPR014729">
    <property type="entry name" value="Rossmann-like_a/b/a_fold"/>
</dbReference>
<evidence type="ECO:0000259" key="3">
    <source>
        <dbReference type="Pfam" id="PF00582"/>
    </source>
</evidence>
<dbReference type="PANTHER" id="PTHR46268">
    <property type="entry name" value="STRESS RESPONSE PROTEIN NHAX"/>
    <property type="match status" value="1"/>
</dbReference>
<protein>
    <submittedName>
        <fullName evidence="4">Universal stress protein</fullName>
    </submittedName>
</protein>
<dbReference type="Gene3D" id="3.40.50.620">
    <property type="entry name" value="HUPs"/>
    <property type="match status" value="1"/>
</dbReference>
<feature type="region of interest" description="Disordered" evidence="2">
    <location>
        <begin position="143"/>
        <end position="170"/>
    </location>
</feature>
<feature type="domain" description="UspA" evidence="3">
    <location>
        <begin position="4"/>
        <end position="141"/>
    </location>
</feature>